<protein>
    <submittedName>
        <fullName evidence="1">Uncharacterized protein</fullName>
    </submittedName>
</protein>
<comment type="caution">
    <text evidence="1">The sequence shown here is derived from an EMBL/GenBank/DDBJ whole genome shotgun (WGS) entry which is preliminary data.</text>
</comment>
<sequence length="161" mass="19344">MQLIKRDSSLWSYLTDDLRGLVEDGEFLLEVADQTKKEEFLSDYSYLVFPFAKAYEGFLKKFFLDTKLIHEEEYYSDDIRIGRILNPHFDKEKQNVFRKICNHSKEGRKISSKLWETWKKGRNLVFHYFPHNFRRLSYQHSLEIIQEIISSMNSAIMECNV</sequence>
<dbReference type="Proteomes" id="UP000176614">
    <property type="component" value="Unassembled WGS sequence"/>
</dbReference>
<dbReference type="GO" id="GO:0004521">
    <property type="term" value="F:RNA endonuclease activity"/>
    <property type="evidence" value="ECO:0007669"/>
    <property type="project" value="InterPro"/>
</dbReference>
<name>A0A1F4W1E9_UNCKA</name>
<gene>
    <name evidence="1" type="ORF">A2264_00980</name>
</gene>
<proteinExistence type="predicted"/>
<evidence type="ECO:0000313" key="1">
    <source>
        <dbReference type="EMBL" id="OGC63247.1"/>
    </source>
</evidence>
<reference evidence="1 2" key="1">
    <citation type="journal article" date="2016" name="Nat. Commun.">
        <title>Thousands of microbial genomes shed light on interconnected biogeochemical processes in an aquifer system.</title>
        <authorList>
            <person name="Anantharaman K."/>
            <person name="Brown C.T."/>
            <person name="Hug L.A."/>
            <person name="Sharon I."/>
            <person name="Castelle C.J."/>
            <person name="Probst A.J."/>
            <person name="Thomas B.C."/>
            <person name="Singh A."/>
            <person name="Wilkins M.J."/>
            <person name="Karaoz U."/>
            <person name="Brodie E.L."/>
            <person name="Williams K.H."/>
            <person name="Hubbard S.S."/>
            <person name="Banfield J.F."/>
        </authorList>
    </citation>
    <scope>NUCLEOTIDE SEQUENCE [LARGE SCALE GENOMIC DNA]</scope>
</reference>
<accession>A0A1F4W1E9</accession>
<dbReference type="EMBL" id="MEVT01000008">
    <property type="protein sequence ID" value="OGC63247.1"/>
    <property type="molecule type" value="Genomic_DNA"/>
</dbReference>
<evidence type="ECO:0000313" key="2">
    <source>
        <dbReference type="Proteomes" id="UP000176614"/>
    </source>
</evidence>
<organism evidence="1 2">
    <name type="scientific">candidate division WWE3 bacterium RIFOXYA2_FULL_46_9</name>
    <dbReference type="NCBI Taxonomy" id="1802636"/>
    <lineage>
        <taxon>Bacteria</taxon>
        <taxon>Katanobacteria</taxon>
    </lineage>
</organism>
<dbReference type="AlphaFoldDB" id="A0A1F4W1E9"/>